<feature type="region of interest" description="Disordered" evidence="1">
    <location>
        <begin position="291"/>
        <end position="321"/>
    </location>
</feature>
<proteinExistence type="predicted"/>
<dbReference type="EMBL" id="JBHSPA010000027">
    <property type="protein sequence ID" value="MFC5826686.1"/>
    <property type="molecule type" value="Genomic_DNA"/>
</dbReference>
<gene>
    <name evidence="2" type="ORF">ACFPZ3_22685</name>
</gene>
<keyword evidence="3" id="KW-1185">Reference proteome</keyword>
<accession>A0ABW1CPH9</accession>
<dbReference type="RefSeq" id="WP_379516201.1">
    <property type="nucleotide sequence ID" value="NZ_JBHSPA010000027.1"/>
</dbReference>
<organism evidence="2 3">
    <name type="scientific">Nonomuraea insulae</name>
    <dbReference type="NCBI Taxonomy" id="1616787"/>
    <lineage>
        <taxon>Bacteria</taxon>
        <taxon>Bacillati</taxon>
        <taxon>Actinomycetota</taxon>
        <taxon>Actinomycetes</taxon>
        <taxon>Streptosporangiales</taxon>
        <taxon>Streptosporangiaceae</taxon>
        <taxon>Nonomuraea</taxon>
    </lineage>
</organism>
<name>A0ABW1CPH9_9ACTN</name>
<evidence type="ECO:0000313" key="2">
    <source>
        <dbReference type="EMBL" id="MFC5826686.1"/>
    </source>
</evidence>
<evidence type="ECO:0000256" key="1">
    <source>
        <dbReference type="SAM" id="MobiDB-lite"/>
    </source>
</evidence>
<sequence length="321" mass="34443">MSTPDPWAHTRPVPNQPLPGNPYATPAGTPTTPPTSGGFGPPRYPASGFGAPQAGPYNTPAPQQAVSAMRGNPYATSLGEKALNAFKRVGRIALGLSPAIAIAAGMLANEPGMAQAVSTWDSGMAARLDDGIKQLIPQILNTSRDGWIAADRDEFERVLWTFHREIGALRNVLGKGASMLDEVAASYRSFWTWVLRMSLAALGLVIIAKRLQRVPNTSVWGLMLERYITAEVNIATLFIATSLATTLKEGGEVLSTMVKKNHQFGYITPGGDAAIDFKTITIDSSKYPSFLEPATNGGPPPRYQDFDWVEPKRDVPAPATP</sequence>
<dbReference type="Proteomes" id="UP001596058">
    <property type="component" value="Unassembled WGS sequence"/>
</dbReference>
<feature type="compositionally biased region" description="Low complexity" evidence="1">
    <location>
        <begin position="21"/>
        <end position="36"/>
    </location>
</feature>
<comment type="caution">
    <text evidence="2">The sequence shown here is derived from an EMBL/GenBank/DDBJ whole genome shotgun (WGS) entry which is preliminary data.</text>
</comment>
<protein>
    <submittedName>
        <fullName evidence="2">Uncharacterized protein</fullName>
    </submittedName>
</protein>
<feature type="region of interest" description="Disordered" evidence="1">
    <location>
        <begin position="1"/>
        <end position="66"/>
    </location>
</feature>
<reference evidence="3" key="1">
    <citation type="journal article" date="2019" name="Int. J. Syst. Evol. Microbiol.">
        <title>The Global Catalogue of Microorganisms (GCM) 10K type strain sequencing project: providing services to taxonomists for standard genome sequencing and annotation.</title>
        <authorList>
            <consortium name="The Broad Institute Genomics Platform"/>
            <consortium name="The Broad Institute Genome Sequencing Center for Infectious Disease"/>
            <person name="Wu L."/>
            <person name="Ma J."/>
        </authorList>
    </citation>
    <scope>NUCLEOTIDE SEQUENCE [LARGE SCALE GENOMIC DNA]</scope>
    <source>
        <strain evidence="3">CCUG 53903</strain>
    </source>
</reference>
<evidence type="ECO:0000313" key="3">
    <source>
        <dbReference type="Proteomes" id="UP001596058"/>
    </source>
</evidence>